<dbReference type="EMBL" id="UYJE01002555">
    <property type="protein sequence ID" value="VDI11850.1"/>
    <property type="molecule type" value="Genomic_DNA"/>
</dbReference>
<keyword evidence="2" id="KW-1185">Reference proteome</keyword>
<proteinExistence type="predicted"/>
<gene>
    <name evidence="1" type="ORF">MGAL_10B058224</name>
</gene>
<evidence type="ECO:0000313" key="2">
    <source>
        <dbReference type="Proteomes" id="UP000596742"/>
    </source>
</evidence>
<dbReference type="InterPro" id="IPR039499">
    <property type="entry name" value="LURA1/LRA25"/>
</dbReference>
<accession>A0A8B6D0L9</accession>
<reference evidence="1" key="1">
    <citation type="submission" date="2018-11" db="EMBL/GenBank/DDBJ databases">
        <authorList>
            <person name="Alioto T."/>
            <person name="Alioto T."/>
        </authorList>
    </citation>
    <scope>NUCLEOTIDE SEQUENCE</scope>
</reference>
<dbReference type="OrthoDB" id="9948935at2759"/>
<protein>
    <submittedName>
        <fullName evidence="1">Uncharacterized protein</fullName>
    </submittedName>
</protein>
<dbReference type="Pfam" id="PF14854">
    <property type="entry name" value="LURAP"/>
    <property type="match status" value="1"/>
</dbReference>
<comment type="caution">
    <text evidence="1">The sequence shown here is derived from an EMBL/GenBank/DDBJ whole genome shotgun (WGS) entry which is preliminary data.</text>
</comment>
<sequence>MEQNSVDNRITLALNTLRNELLDLRSQDVKLMKQLLNINDTIQTLSKREGHKRQARTISGHERRCMSSHTLHNSTNQIEQKTFTRRLSAPIFEDTMGSSSSLEGSVCSEDMSEYSESEEDLSLRSPKLSRPPSLSFIRDSDSDICDEDILRTNIRVWKLSKYYFKVWADAINKEG</sequence>
<organism evidence="1 2">
    <name type="scientific">Mytilus galloprovincialis</name>
    <name type="common">Mediterranean mussel</name>
    <dbReference type="NCBI Taxonomy" id="29158"/>
    <lineage>
        <taxon>Eukaryota</taxon>
        <taxon>Metazoa</taxon>
        <taxon>Spiralia</taxon>
        <taxon>Lophotrochozoa</taxon>
        <taxon>Mollusca</taxon>
        <taxon>Bivalvia</taxon>
        <taxon>Autobranchia</taxon>
        <taxon>Pteriomorphia</taxon>
        <taxon>Mytilida</taxon>
        <taxon>Mytiloidea</taxon>
        <taxon>Mytilidae</taxon>
        <taxon>Mytilinae</taxon>
        <taxon>Mytilus</taxon>
    </lineage>
</organism>
<dbReference type="Proteomes" id="UP000596742">
    <property type="component" value="Unassembled WGS sequence"/>
</dbReference>
<dbReference type="AlphaFoldDB" id="A0A8B6D0L9"/>
<evidence type="ECO:0000313" key="1">
    <source>
        <dbReference type="EMBL" id="VDI11850.1"/>
    </source>
</evidence>
<name>A0A8B6D0L9_MYTGA</name>